<accession>A0A382R0W6</accession>
<sequence length="141" mass="16068">VINGPNLNLLGTREPEIYGTDTLEELMMWLETNPISSGHSFKFYQSNHEGEIIDTIQDERHWANGLLINPAAFTHYSYAIRDTISSVDIPSVEVHLSDIHNREEFRQISVIFPVCIDQVMGFGKDSYIKGLELLIKYLGDL</sequence>
<reference evidence="3" key="1">
    <citation type="submission" date="2018-05" db="EMBL/GenBank/DDBJ databases">
        <authorList>
            <person name="Lanie J.A."/>
            <person name="Ng W.-L."/>
            <person name="Kazmierczak K.M."/>
            <person name="Andrzejewski T.M."/>
            <person name="Davidsen T.M."/>
            <person name="Wayne K.J."/>
            <person name="Tettelin H."/>
            <person name="Glass J.I."/>
            <person name="Rusch D."/>
            <person name="Podicherti R."/>
            <person name="Tsui H.-C.T."/>
            <person name="Winkler M.E."/>
        </authorList>
    </citation>
    <scope>NUCLEOTIDE SEQUENCE</scope>
</reference>
<dbReference type="NCBIfam" id="NF003805">
    <property type="entry name" value="PRK05395.1-2"/>
    <property type="match status" value="1"/>
</dbReference>
<gene>
    <name evidence="3" type="ORF">METZ01_LOCUS344180</name>
</gene>
<dbReference type="PROSITE" id="PS01029">
    <property type="entry name" value="DEHYDROQUINASE_II"/>
    <property type="match status" value="1"/>
</dbReference>
<dbReference type="AlphaFoldDB" id="A0A382R0W6"/>
<evidence type="ECO:0000256" key="1">
    <source>
        <dbReference type="ARBA" id="ARBA00012060"/>
    </source>
</evidence>
<dbReference type="SUPFAM" id="SSF52304">
    <property type="entry name" value="Type II 3-dehydroquinate dehydratase"/>
    <property type="match status" value="1"/>
</dbReference>
<dbReference type="GO" id="GO:0003855">
    <property type="term" value="F:3-dehydroquinate dehydratase activity"/>
    <property type="evidence" value="ECO:0007669"/>
    <property type="project" value="UniProtKB-EC"/>
</dbReference>
<keyword evidence="2" id="KW-0456">Lyase</keyword>
<dbReference type="NCBIfam" id="NF003807">
    <property type="entry name" value="PRK05395.1-4"/>
    <property type="match status" value="1"/>
</dbReference>
<dbReference type="InterPro" id="IPR001874">
    <property type="entry name" value="DHquinase_II"/>
</dbReference>
<name>A0A382R0W6_9ZZZZ</name>
<dbReference type="PIRSF" id="PIRSF001399">
    <property type="entry name" value="DHquinase_II"/>
    <property type="match status" value="1"/>
</dbReference>
<dbReference type="GO" id="GO:0019631">
    <property type="term" value="P:quinate catabolic process"/>
    <property type="evidence" value="ECO:0007669"/>
    <property type="project" value="TreeGrafter"/>
</dbReference>
<dbReference type="PANTHER" id="PTHR21272">
    <property type="entry name" value="CATABOLIC 3-DEHYDROQUINASE"/>
    <property type="match status" value="1"/>
</dbReference>
<dbReference type="InterPro" id="IPR018509">
    <property type="entry name" value="DHquinase_II_CS"/>
</dbReference>
<dbReference type="CDD" id="cd00466">
    <property type="entry name" value="DHQase_II"/>
    <property type="match status" value="1"/>
</dbReference>
<proteinExistence type="inferred from homology"/>
<evidence type="ECO:0000256" key="2">
    <source>
        <dbReference type="ARBA" id="ARBA00023239"/>
    </source>
</evidence>
<dbReference type="HAMAP" id="MF_00169">
    <property type="entry name" value="AroQ"/>
    <property type="match status" value="1"/>
</dbReference>
<organism evidence="3">
    <name type="scientific">marine metagenome</name>
    <dbReference type="NCBI Taxonomy" id="408172"/>
    <lineage>
        <taxon>unclassified sequences</taxon>
        <taxon>metagenomes</taxon>
        <taxon>ecological metagenomes</taxon>
    </lineage>
</organism>
<protein>
    <recommendedName>
        <fullName evidence="1">3-dehydroquinate dehydratase</fullName>
        <ecNumber evidence="1">4.2.1.10</ecNumber>
    </recommendedName>
</protein>
<feature type="non-terminal residue" evidence="3">
    <location>
        <position position="1"/>
    </location>
</feature>
<dbReference type="Pfam" id="PF01220">
    <property type="entry name" value="DHquinase_II"/>
    <property type="match status" value="1"/>
</dbReference>
<evidence type="ECO:0000313" key="3">
    <source>
        <dbReference type="EMBL" id="SVC91326.1"/>
    </source>
</evidence>
<dbReference type="PANTHER" id="PTHR21272:SF3">
    <property type="entry name" value="CATABOLIC 3-DEHYDROQUINASE"/>
    <property type="match status" value="1"/>
</dbReference>
<dbReference type="Gene3D" id="3.40.50.9100">
    <property type="entry name" value="Dehydroquinase, class II"/>
    <property type="match status" value="1"/>
</dbReference>
<dbReference type="EMBL" id="UINC01118291">
    <property type="protein sequence ID" value="SVC91326.1"/>
    <property type="molecule type" value="Genomic_DNA"/>
</dbReference>
<dbReference type="EC" id="4.2.1.10" evidence="1"/>
<dbReference type="InterPro" id="IPR036441">
    <property type="entry name" value="DHquinase_II_sf"/>
</dbReference>